<keyword evidence="1" id="KW-0812">Transmembrane</keyword>
<reference evidence="2" key="1">
    <citation type="submission" date="2023-08" db="EMBL/GenBank/DDBJ databases">
        <title>Draft sequence of the Babesia gibsoni genome.</title>
        <authorList>
            <person name="Yamagishi J.Y."/>
            <person name="Xuan X.X."/>
        </authorList>
    </citation>
    <scope>NUCLEOTIDE SEQUENCE</scope>
    <source>
        <strain evidence="2">Azabu</strain>
    </source>
</reference>
<organism evidence="2 3">
    <name type="scientific">Babesia gibsoni</name>
    <dbReference type="NCBI Taxonomy" id="33632"/>
    <lineage>
        <taxon>Eukaryota</taxon>
        <taxon>Sar</taxon>
        <taxon>Alveolata</taxon>
        <taxon>Apicomplexa</taxon>
        <taxon>Aconoidasida</taxon>
        <taxon>Piroplasmida</taxon>
        <taxon>Babesiidae</taxon>
        <taxon>Babesia</taxon>
    </lineage>
</organism>
<dbReference type="Proteomes" id="UP001230268">
    <property type="component" value="Unassembled WGS sequence"/>
</dbReference>
<evidence type="ECO:0000256" key="1">
    <source>
        <dbReference type="SAM" id="Phobius"/>
    </source>
</evidence>
<sequence>MMEVDSSPRRRCPSTMRKKVLQAIKQFFAKKLSDLDDSEIEGFLAALGGPKQQFSKEITWLVEEHIAIWVLNRVLTQVKKWITFQACKKRQDDGPKDGGGTNNAVLNEEGEQKVETTSDHHIPMPCMLRHSEIRLVAYIAAHLEDINALHVHSNVLFKMVTVNNMWNNVTLDMLSKDDFDNPCLKGMNSKDFDGVLERYRNSLSAMKELLASLYFKIQNEESVPRYGNRICLGMAINDVTAQVTELVRVFAIWNHALQRVKHTTKTKKTAGILVSILLLVAELLSIWLRVLNDILHASTNVKNAYNCLVEKLMDNLLLFTTDLEDFTICTKLLMEKSGTSGKEDGLKRLEVVSDEAMKSIVLVMSFALSKNIITGLRDMIISREYDDLMDTDQLGNLDLDNSSVIYNRKFFMKIITTLHMIEMKSEVIQRLKGLCRILPKIYELALASLGNLQEAGRGPSYYGVMIMVVILPLVTRLANTMKCCIQEEPESYLLGSLLLSAITAFHDILSIANKRHVLVYSGEKSEILTKFIDSMVGFVLLFLEDAYQQKMKHSKIIATLESVSNDDTDPMLHVKKVYTSDRHLTSTASLLSTISKLWDALLLLVSLNLEHADTNINRILQLLHDDYSFCKHDEHEVLAFNILVMPKVTIQEGRQFSKSHVFLGNLISMYSHANDVPTLVDHLGAFVKGLNVRINIKSFLVHPAAIVAFHRSSKESEVAQMPIVIKHFTSLLKTQKAKAFLQYALISYLSGIELTKTVVAKVSNVYEDLLKKFQYDHTPDGLLMAIYNLIMVRKINAWSSVNQKEDKWYEYVEKVYAYVMEVAEMIGNDCSPEVWKSMFWLVYHITLYRADYPVQCDEMSEGIAKVLKKLKRGINVETSSRKLIGDAAYLLAANAKVFRNFSRFNSLMKHVAITMMSREIDEKLLDTVMCILDMTEFVENGFSDIFDVTLMNAIASTILKDGVTMKMKHTVVKILKAMLEVHSSLYLESNFTQFFRQMVEVSRQACKSNDVNNVEAMRLVGGLVDLFLFILKREEQLGTAACMDCIRYHYEIMVIEDTESNVHKGRQRDALDFVGFLNELRSGIIIVLDSDIEPCIETVHGMACLYVFVLVRLFSQNVKSSVSAKRPVELSRNVIKDLILSIAPTVLEEKNEVVTLDIPEQTEPSGTCNIVEAILLANVAKIAKNEENGTEIVSMCCTKNDKKPIDILKMLVSIIQAYKPVDCWRVLYFSSLLYITSINMDDDDDLFKVYEETAGLQDAWQSMITMGPHLLNSVCNSITSVLYKVVKRSSEFQITLRVVEFLYVVASIKQIIYMNRSGILGCRGTQLEVFKALYGGQSDELSAIIQIVFEKLKTIKTWNTFLERVGRLYNQSESQDVTHKWISRAAASEVLMLIMDKQYLKSLSNVKGEQKMVVLGGLEGFLSLYNKNLEAECYTLSNETSSKCIDWILLNYLMNTAISIKMYGCTKFQSNEQLQLFHYAFTEHLLDLATLGIEMMKKRGSEASINGQVATNVYFCVYNCIKTVEGMGNAQAAKLARPWMKRVHILVYIVTQFVELIENHDSGLFSYVARWMNVLSNSQLRDATRWYLPNMLTAVISKWYNVTNDIATKTDNEAEILRSNRILKNSIIETITLFDDVARGSLFLLLPQKLRVFMKQNTSLFDGK</sequence>
<evidence type="ECO:0000313" key="2">
    <source>
        <dbReference type="EMBL" id="KAK1445187.1"/>
    </source>
</evidence>
<dbReference type="EMBL" id="JAVEPI010000001">
    <property type="protein sequence ID" value="KAK1445187.1"/>
    <property type="molecule type" value="Genomic_DNA"/>
</dbReference>
<evidence type="ECO:0000313" key="3">
    <source>
        <dbReference type="Proteomes" id="UP001230268"/>
    </source>
</evidence>
<name>A0AAD8PH48_BABGI</name>
<keyword evidence="1" id="KW-0472">Membrane</keyword>
<gene>
    <name evidence="2" type="ORF">BgAZ_110930</name>
</gene>
<comment type="caution">
    <text evidence="2">The sequence shown here is derived from an EMBL/GenBank/DDBJ whole genome shotgun (WGS) entry which is preliminary data.</text>
</comment>
<feature type="transmembrane region" description="Helical" evidence="1">
    <location>
        <begin position="269"/>
        <end position="288"/>
    </location>
</feature>
<keyword evidence="1" id="KW-1133">Transmembrane helix</keyword>
<protein>
    <submittedName>
        <fullName evidence="2">Uncharacterized protein</fullName>
    </submittedName>
</protein>
<accession>A0AAD8PH48</accession>
<keyword evidence="3" id="KW-1185">Reference proteome</keyword>
<proteinExistence type="predicted"/>